<dbReference type="Proteomes" id="UP000632498">
    <property type="component" value="Unassembled WGS sequence"/>
</dbReference>
<dbReference type="GO" id="GO:0009401">
    <property type="term" value="P:phosphoenolpyruvate-dependent sugar phosphotransferase system"/>
    <property type="evidence" value="ECO:0007669"/>
    <property type="project" value="UniProtKB-KW"/>
</dbReference>
<dbReference type="AlphaFoldDB" id="A0A917C4G0"/>
<name>A0A917C4G0_9PROT</name>
<dbReference type="InterPro" id="IPR003018">
    <property type="entry name" value="GAF"/>
</dbReference>
<evidence type="ECO:0000256" key="6">
    <source>
        <dbReference type="ARBA" id="ARBA00022448"/>
    </source>
</evidence>
<dbReference type="Pfam" id="PF00391">
    <property type="entry name" value="PEP-utilizers"/>
    <property type="match status" value="1"/>
</dbReference>
<protein>
    <recommendedName>
        <fullName evidence="5">phosphoenolpyruvate--protein phosphotransferase</fullName>
        <ecNumber evidence="5">2.7.3.9</ecNumber>
    </recommendedName>
</protein>
<dbReference type="GO" id="GO:0046872">
    <property type="term" value="F:metal ion binding"/>
    <property type="evidence" value="ECO:0007669"/>
    <property type="project" value="UniProtKB-KW"/>
</dbReference>
<dbReference type="InterPro" id="IPR050499">
    <property type="entry name" value="PEP-utilizing_PTS_enzyme"/>
</dbReference>
<reference evidence="15" key="2">
    <citation type="submission" date="2020-09" db="EMBL/GenBank/DDBJ databases">
        <authorList>
            <person name="Sun Q."/>
            <person name="Zhou Y."/>
        </authorList>
    </citation>
    <scope>NUCLEOTIDE SEQUENCE</scope>
    <source>
        <strain evidence="15">CGMCC 1.15254</strain>
    </source>
</reference>
<dbReference type="Gene3D" id="3.50.30.10">
    <property type="entry name" value="Phosphohistidine domain"/>
    <property type="match status" value="1"/>
</dbReference>
<dbReference type="Gene3D" id="1.10.274.10">
    <property type="entry name" value="PtsI, HPr-binding domain"/>
    <property type="match status" value="1"/>
</dbReference>
<dbReference type="InterPro" id="IPR008279">
    <property type="entry name" value="PEP-util_enz_mobile_dom"/>
</dbReference>
<keyword evidence="13" id="KW-0460">Magnesium</keyword>
<dbReference type="PRINTS" id="PR01736">
    <property type="entry name" value="PHPHTRNFRASE"/>
</dbReference>
<dbReference type="InterPro" id="IPR015813">
    <property type="entry name" value="Pyrv/PenolPyrv_kinase-like_dom"/>
</dbReference>
<dbReference type="InterPro" id="IPR036618">
    <property type="entry name" value="PtsI_HPr-bd_sf"/>
</dbReference>
<feature type="domain" description="GAF" evidence="14">
    <location>
        <begin position="26"/>
        <end position="172"/>
    </location>
</feature>
<evidence type="ECO:0000256" key="13">
    <source>
        <dbReference type="ARBA" id="ARBA00022842"/>
    </source>
</evidence>
<evidence type="ECO:0000256" key="1">
    <source>
        <dbReference type="ARBA" id="ARBA00000683"/>
    </source>
</evidence>
<dbReference type="Gene3D" id="3.20.20.60">
    <property type="entry name" value="Phosphoenolpyruvate-binding domains"/>
    <property type="match status" value="1"/>
</dbReference>
<dbReference type="InterPro" id="IPR006318">
    <property type="entry name" value="PTS_EI-like"/>
</dbReference>
<evidence type="ECO:0000313" key="15">
    <source>
        <dbReference type="EMBL" id="GGF71555.1"/>
    </source>
</evidence>
<comment type="similarity">
    <text evidence="4">Belongs to the PEP-utilizing enzyme family.</text>
</comment>
<keyword evidence="12" id="KW-0418">Kinase</keyword>
<comment type="caution">
    <text evidence="15">The sequence shown here is derived from an EMBL/GenBank/DDBJ whole genome shotgun (WGS) entry which is preliminary data.</text>
</comment>
<evidence type="ECO:0000256" key="5">
    <source>
        <dbReference type="ARBA" id="ARBA00012232"/>
    </source>
</evidence>
<dbReference type="GO" id="GO:0005737">
    <property type="term" value="C:cytoplasm"/>
    <property type="evidence" value="ECO:0007669"/>
    <property type="project" value="UniProtKB-SubCell"/>
</dbReference>
<evidence type="ECO:0000256" key="8">
    <source>
        <dbReference type="ARBA" id="ARBA00022597"/>
    </source>
</evidence>
<keyword evidence="7" id="KW-0963">Cytoplasm</keyword>
<dbReference type="InterPro" id="IPR023151">
    <property type="entry name" value="PEP_util_CS"/>
</dbReference>
<dbReference type="SUPFAM" id="SSF52009">
    <property type="entry name" value="Phosphohistidine domain"/>
    <property type="match status" value="1"/>
</dbReference>
<evidence type="ECO:0000256" key="10">
    <source>
        <dbReference type="ARBA" id="ARBA00022683"/>
    </source>
</evidence>
<dbReference type="PANTHER" id="PTHR46244">
    <property type="entry name" value="PHOSPHOENOLPYRUVATE-PROTEIN PHOSPHOTRANSFERASE"/>
    <property type="match status" value="1"/>
</dbReference>
<dbReference type="GO" id="GO:0008965">
    <property type="term" value="F:phosphoenolpyruvate-protein phosphotransferase activity"/>
    <property type="evidence" value="ECO:0007669"/>
    <property type="project" value="UniProtKB-EC"/>
</dbReference>
<evidence type="ECO:0000256" key="9">
    <source>
        <dbReference type="ARBA" id="ARBA00022679"/>
    </source>
</evidence>
<evidence type="ECO:0000256" key="12">
    <source>
        <dbReference type="ARBA" id="ARBA00022777"/>
    </source>
</evidence>
<comment type="cofactor">
    <cofactor evidence="2">
        <name>Mg(2+)</name>
        <dbReference type="ChEBI" id="CHEBI:18420"/>
    </cofactor>
</comment>
<dbReference type="InterPro" id="IPR040442">
    <property type="entry name" value="Pyrv_kinase-like_dom_sf"/>
</dbReference>
<keyword evidence="9" id="KW-0808">Transferase</keyword>
<keyword evidence="6" id="KW-0813">Transport</keyword>
<dbReference type="SMART" id="SM00065">
    <property type="entry name" value="GAF"/>
    <property type="match status" value="1"/>
</dbReference>
<keyword evidence="10" id="KW-0598">Phosphotransferase system</keyword>
<dbReference type="SUPFAM" id="SSF47831">
    <property type="entry name" value="Enzyme I of the PEP:sugar phosphotransferase system HPr-binding (sub)domain"/>
    <property type="match status" value="1"/>
</dbReference>
<keyword evidence="8" id="KW-0762">Sugar transport</keyword>
<dbReference type="NCBIfam" id="TIGR01417">
    <property type="entry name" value="PTS_I_fam"/>
    <property type="match status" value="1"/>
</dbReference>
<keyword evidence="16" id="KW-1185">Reference proteome</keyword>
<proteinExistence type="inferred from homology"/>
<evidence type="ECO:0000259" key="14">
    <source>
        <dbReference type="SMART" id="SM00065"/>
    </source>
</evidence>
<dbReference type="EC" id="2.7.3.9" evidence="5"/>
<dbReference type="InterPro" id="IPR000121">
    <property type="entry name" value="PEP_util_C"/>
</dbReference>
<dbReference type="Gene3D" id="3.30.450.40">
    <property type="match status" value="1"/>
</dbReference>
<dbReference type="Pfam" id="PF01590">
    <property type="entry name" value="GAF"/>
    <property type="match status" value="1"/>
</dbReference>
<evidence type="ECO:0000256" key="2">
    <source>
        <dbReference type="ARBA" id="ARBA00001946"/>
    </source>
</evidence>
<dbReference type="Pfam" id="PF05524">
    <property type="entry name" value="PEP-utilisers_N"/>
    <property type="match status" value="1"/>
</dbReference>
<evidence type="ECO:0000256" key="4">
    <source>
        <dbReference type="ARBA" id="ARBA00007837"/>
    </source>
</evidence>
<comment type="subcellular location">
    <subcellularLocation>
        <location evidence="3">Cytoplasm</location>
    </subcellularLocation>
</comment>
<dbReference type="EMBL" id="BMHV01000022">
    <property type="protein sequence ID" value="GGF71555.1"/>
    <property type="molecule type" value="Genomic_DNA"/>
</dbReference>
<dbReference type="GO" id="GO:0016301">
    <property type="term" value="F:kinase activity"/>
    <property type="evidence" value="ECO:0007669"/>
    <property type="project" value="UniProtKB-KW"/>
</dbReference>
<reference evidence="15" key="1">
    <citation type="journal article" date="2014" name="Int. J. Syst. Evol. Microbiol.">
        <title>Complete genome sequence of Corynebacterium casei LMG S-19264T (=DSM 44701T), isolated from a smear-ripened cheese.</title>
        <authorList>
            <consortium name="US DOE Joint Genome Institute (JGI-PGF)"/>
            <person name="Walter F."/>
            <person name="Albersmeier A."/>
            <person name="Kalinowski J."/>
            <person name="Ruckert C."/>
        </authorList>
    </citation>
    <scope>NUCLEOTIDE SEQUENCE</scope>
    <source>
        <strain evidence="15">CGMCC 1.15254</strain>
    </source>
</reference>
<organism evidence="15 16">
    <name type="scientific">Terasakiella brassicae</name>
    <dbReference type="NCBI Taxonomy" id="1634917"/>
    <lineage>
        <taxon>Bacteria</taxon>
        <taxon>Pseudomonadati</taxon>
        <taxon>Pseudomonadota</taxon>
        <taxon>Alphaproteobacteria</taxon>
        <taxon>Rhodospirillales</taxon>
        <taxon>Terasakiellaceae</taxon>
        <taxon>Terasakiella</taxon>
    </lineage>
</organism>
<accession>A0A917C4G0</accession>
<dbReference type="PANTHER" id="PTHR46244:SF6">
    <property type="entry name" value="PHOSPHOENOLPYRUVATE-PROTEIN PHOSPHOTRANSFERASE"/>
    <property type="match status" value="1"/>
</dbReference>
<dbReference type="SUPFAM" id="SSF51621">
    <property type="entry name" value="Phosphoenolpyruvate/pyruvate domain"/>
    <property type="match status" value="1"/>
</dbReference>
<sequence length="754" mass="82808">MIPGRSAIAPKGILSRLRSVMAADATAETRLQLVTNIVATDMVAEVCSIYIMRAGEVLELFATKGLKLDAVHLTRLRVGEGVVGAIAASGRPMNLSEAKDHPSYVYRPETGEEDYHSMMGVPLLRMGRVLGVLVIQNKTQRHYTEEEVETLQTVAMIIGELVGSGELINKEETLPTDGIAMLPLRLEGSALNAGIGMGAAILHEARVVITRFVAEDPETELERLRNALSEMHGALDDMLQSSESLDDEHRDILETYRMFAEDAGWLGRIREAIKTGLTAEAAVQKVHDDTEARMAQVQDPYLRERVNDLQDLANRLLQHLVGVEKLSPEDIPEHAVLVAKNMGPAELLDYDRTRLRALVLEEGSATSHVAIIARALDIPVVGQVKSALSRIEAGDPIVVDGNNGQIFIRPGEDVLSAFKNSVKARIRQRAAYAALRDKPAVTKDGVVVSLNVNAGLLVDLEHLKEVGADGVGLYRTEIPFMARSDIPGVEAQVSLYQKIMDEAGGKPVVFRTLDAGGDKVLPYWDNHGEENPAMGWRAIRVTLDRPYLLRQQLRGLIRACGGRELNVMFPMVAEVAEFVQARRLLDMEIERESIKGHRLPSRVNVGVMLEVPSLMFQLDSLLEKIDFLSVGSNDLFQFLYAVDRGNPRISGRYDTLSPPMLNALKAVVDKCNKAGVTLSLCGEMGGRPLDAMVLVGLGFRKLSMSASSIGPVKMMIRSLTLSELENFLHTQAGKSRHSLRPVLRQFAKDRDIAL</sequence>
<keyword evidence="11" id="KW-0479">Metal-binding</keyword>
<evidence type="ECO:0000256" key="3">
    <source>
        <dbReference type="ARBA" id="ARBA00004496"/>
    </source>
</evidence>
<comment type="catalytic activity">
    <reaction evidence="1">
        <text>L-histidyl-[protein] + phosphoenolpyruvate = N(pros)-phospho-L-histidyl-[protein] + pyruvate</text>
        <dbReference type="Rhea" id="RHEA:23880"/>
        <dbReference type="Rhea" id="RHEA-COMP:9745"/>
        <dbReference type="Rhea" id="RHEA-COMP:9746"/>
        <dbReference type="ChEBI" id="CHEBI:15361"/>
        <dbReference type="ChEBI" id="CHEBI:29979"/>
        <dbReference type="ChEBI" id="CHEBI:58702"/>
        <dbReference type="ChEBI" id="CHEBI:64837"/>
        <dbReference type="EC" id="2.7.3.9"/>
    </reaction>
</comment>
<evidence type="ECO:0000256" key="11">
    <source>
        <dbReference type="ARBA" id="ARBA00022723"/>
    </source>
</evidence>
<dbReference type="InterPro" id="IPR029016">
    <property type="entry name" value="GAF-like_dom_sf"/>
</dbReference>
<dbReference type="RefSeq" id="WP_188666186.1">
    <property type="nucleotide sequence ID" value="NZ_BMHV01000022.1"/>
</dbReference>
<dbReference type="InterPro" id="IPR036637">
    <property type="entry name" value="Phosphohistidine_dom_sf"/>
</dbReference>
<dbReference type="PROSITE" id="PS00742">
    <property type="entry name" value="PEP_ENZYMES_2"/>
    <property type="match status" value="1"/>
</dbReference>
<gene>
    <name evidence="15" type="ORF">GCM10011332_26900</name>
</gene>
<evidence type="ECO:0000313" key="16">
    <source>
        <dbReference type="Proteomes" id="UP000632498"/>
    </source>
</evidence>
<dbReference type="Pfam" id="PF02896">
    <property type="entry name" value="PEP-utilizers_C"/>
    <property type="match status" value="1"/>
</dbReference>
<dbReference type="SUPFAM" id="SSF55781">
    <property type="entry name" value="GAF domain-like"/>
    <property type="match status" value="1"/>
</dbReference>
<dbReference type="InterPro" id="IPR008731">
    <property type="entry name" value="PTS_EIN"/>
</dbReference>
<evidence type="ECO:0000256" key="7">
    <source>
        <dbReference type="ARBA" id="ARBA00022490"/>
    </source>
</evidence>